<dbReference type="SMART" id="SM00240">
    <property type="entry name" value="FHA"/>
    <property type="match status" value="1"/>
</dbReference>
<dbReference type="PROSITE" id="PS50006">
    <property type="entry name" value="FHA_DOMAIN"/>
    <property type="match status" value="1"/>
</dbReference>
<keyword evidence="1" id="KW-0597">Phosphoprotein</keyword>
<feature type="domain" description="FHA" evidence="6">
    <location>
        <begin position="43"/>
        <end position="95"/>
    </location>
</feature>
<protein>
    <submittedName>
        <fullName evidence="8">FtsK/SpoIIIE domain-containing protein</fullName>
    </submittedName>
</protein>
<dbReference type="PANTHER" id="PTHR22683:SF1">
    <property type="entry name" value="TYPE VII SECRETION SYSTEM PROTEIN ESSC"/>
    <property type="match status" value="1"/>
</dbReference>
<evidence type="ECO:0000259" key="6">
    <source>
        <dbReference type="PROSITE" id="PS50006"/>
    </source>
</evidence>
<feature type="region of interest" description="Disordered" evidence="5">
    <location>
        <begin position="80"/>
        <end position="106"/>
    </location>
</feature>
<proteinExistence type="predicted"/>
<dbReference type="PANTHER" id="PTHR22683">
    <property type="entry name" value="SPORULATION PROTEIN RELATED"/>
    <property type="match status" value="1"/>
</dbReference>
<dbReference type="InterPro" id="IPR000253">
    <property type="entry name" value="FHA_dom"/>
</dbReference>
<evidence type="ECO:0000259" key="7">
    <source>
        <dbReference type="PROSITE" id="PS50901"/>
    </source>
</evidence>
<evidence type="ECO:0000256" key="1">
    <source>
        <dbReference type="ARBA" id="ARBA00022553"/>
    </source>
</evidence>
<gene>
    <name evidence="8" type="ORF">ACFQQL_14060</name>
</gene>
<keyword evidence="9" id="KW-1185">Reference proteome</keyword>
<reference evidence="9" key="1">
    <citation type="journal article" date="2019" name="Int. J. Syst. Evol. Microbiol.">
        <title>The Global Catalogue of Microorganisms (GCM) 10K type strain sequencing project: providing services to taxonomists for standard genome sequencing and annotation.</title>
        <authorList>
            <consortium name="The Broad Institute Genomics Platform"/>
            <consortium name="The Broad Institute Genome Sequencing Center for Infectious Disease"/>
            <person name="Wu L."/>
            <person name="Ma J."/>
        </authorList>
    </citation>
    <scope>NUCLEOTIDE SEQUENCE [LARGE SCALE GENOMIC DNA]</scope>
    <source>
        <strain evidence="9">JCM 1490</strain>
    </source>
</reference>
<dbReference type="InterPro" id="IPR027417">
    <property type="entry name" value="P-loop_NTPase"/>
</dbReference>
<dbReference type="Gene3D" id="3.40.50.300">
    <property type="entry name" value="P-loop containing nucleotide triphosphate hydrolases"/>
    <property type="match status" value="3"/>
</dbReference>
<feature type="compositionally biased region" description="Basic residues" evidence="5">
    <location>
        <begin position="89"/>
        <end position="103"/>
    </location>
</feature>
<name>A0ABW2Q9U2_9MICO</name>
<dbReference type="Proteomes" id="UP001596455">
    <property type="component" value="Unassembled WGS sequence"/>
</dbReference>
<feature type="binding site" evidence="4">
    <location>
        <begin position="431"/>
        <end position="438"/>
    </location>
    <ligand>
        <name>ATP</name>
        <dbReference type="ChEBI" id="CHEBI:30616"/>
    </ligand>
</feature>
<dbReference type="InterPro" id="IPR003593">
    <property type="entry name" value="AAA+_ATPase"/>
</dbReference>
<dbReference type="InterPro" id="IPR002543">
    <property type="entry name" value="FtsK_dom"/>
</dbReference>
<evidence type="ECO:0000256" key="2">
    <source>
        <dbReference type="ARBA" id="ARBA00022741"/>
    </source>
</evidence>
<dbReference type="CDD" id="cd01127">
    <property type="entry name" value="TrwB_TraG_TraD_VirD4"/>
    <property type="match status" value="1"/>
</dbReference>
<dbReference type="Pfam" id="PF00498">
    <property type="entry name" value="FHA"/>
    <property type="match status" value="1"/>
</dbReference>
<keyword evidence="2 4" id="KW-0547">Nucleotide-binding</keyword>
<evidence type="ECO:0000313" key="8">
    <source>
        <dbReference type="EMBL" id="MFC7406239.1"/>
    </source>
</evidence>
<accession>A0ABW2Q9U2</accession>
<dbReference type="Pfam" id="PF01580">
    <property type="entry name" value="FtsK_SpoIIIE"/>
    <property type="match status" value="1"/>
</dbReference>
<dbReference type="InterPro" id="IPR050206">
    <property type="entry name" value="FtsK/SpoIIIE/SftA"/>
</dbReference>
<dbReference type="Gene3D" id="2.60.200.20">
    <property type="match status" value="1"/>
</dbReference>
<evidence type="ECO:0000256" key="3">
    <source>
        <dbReference type="ARBA" id="ARBA00022840"/>
    </source>
</evidence>
<comment type="caution">
    <text evidence="8">The sequence shown here is derived from an EMBL/GenBank/DDBJ whole genome shotgun (WGS) entry which is preliminary data.</text>
</comment>
<evidence type="ECO:0000256" key="5">
    <source>
        <dbReference type="SAM" id="MobiDB-lite"/>
    </source>
</evidence>
<feature type="domain" description="FtsK" evidence="7">
    <location>
        <begin position="405"/>
        <end position="602"/>
    </location>
</feature>
<dbReference type="SMART" id="SM00382">
    <property type="entry name" value="AAA"/>
    <property type="match status" value="3"/>
</dbReference>
<sequence length="1093" mass="115084">MTALLRTPPAVDVARSALRTPWHLAVVAGPDTGWCAGLGPDVTELGRRPLGSDQVLPLTDPLVSRRHVAVRARRGRLEARDLGSANGTRLRRARRRRRRRGPRPGRWARSLRSRWRPLGEGDRLELGRTVLEVRRRPDELRPPSPPEPERRRPARDWLRLALPLVACVTMVPILLVGSANPWRWAVLAVPVALVVAMALGQRRARPPDLPDAATVLLLAASRAVPADPGETLRVRLGTGGRRSPAPIDLADGDRVALVGPDDAVLATGRWLVAQLATCHPASVELPDRPRLGAPRAPWQVVVHREPFAAEPPVHGRTGRTDEPSRVDLVLAGPLEAVPAWCTRVLSVPDDGVAPPWANAVADLLAAPAEQTAATAALPGDVPLRDLVGPAEDVGNQWREPSPGLSAPIGISADGLEEIDLVQHGPHALIAGTTGAGKSELLLAWLVALGVRYSPRDLQLLLVDYKGGATFAPLAGLPHVAGVLTDLDPAATTRALTSLRAEVRRRERLLAAAGAKDLAGYREAGPDREHLARLVVVVDEFRALAESHQDVLDALVRLATQGRSLGIHLVLATQRPGGSVGADVRANLTLRICLRVLEPAESHDVIGSAAAAELPAVPGRAVVRGDGLRTVQAPWCGADGWVDAVVARAAQSWRELAGSAAPPRPWAPPLPERVALSDLATEAGRTACLPLATTDLPQEQRLGTWHWEPDGLLVVGGPGTGRTTTLRTVLAAALAADVPVHLVAAEPARFTDLRGPSRGTVVGADDPRRVARLLERLDGDGLLLVDDADLVTERLDLLAGTGQGAALLARAVRDARRSGVRAVLSGPPSLAGARWLEPLRTRLVLAAKDETEALVAGVPRDLVGGPPLPGRGVLVEPGRATVLQVATAGACDLGPPRPGILRLAPLPEQVPVHTLPRPGRPDWTAVVGRGGDDAGPVRVRCGPGEVVLVVGPPGSGRTTALRTMRDQLAPVPGSAVAPEPGDVLPGGTSVVVLDDADTWPVHHLEELAATTRGVAVLASARPESVAAAYRGPLALWRARASLLLLRPSASGPQLTDVPLRTAVDPTRPHQAGLGVLVTRGRATPVQVASDDGAR</sequence>
<dbReference type="EMBL" id="JBHTCQ010000003">
    <property type="protein sequence ID" value="MFC7406239.1"/>
    <property type="molecule type" value="Genomic_DNA"/>
</dbReference>
<organism evidence="8 9">
    <name type="scientific">Georgenia alba</name>
    <dbReference type="NCBI Taxonomy" id="2233858"/>
    <lineage>
        <taxon>Bacteria</taxon>
        <taxon>Bacillati</taxon>
        <taxon>Actinomycetota</taxon>
        <taxon>Actinomycetes</taxon>
        <taxon>Micrococcales</taxon>
        <taxon>Bogoriellaceae</taxon>
        <taxon>Georgenia</taxon>
    </lineage>
</organism>
<keyword evidence="3 4" id="KW-0067">ATP-binding</keyword>
<evidence type="ECO:0000256" key="4">
    <source>
        <dbReference type="PROSITE-ProRule" id="PRU00289"/>
    </source>
</evidence>
<dbReference type="RefSeq" id="WP_382395466.1">
    <property type="nucleotide sequence ID" value="NZ_JBHTCQ010000003.1"/>
</dbReference>
<dbReference type="InterPro" id="IPR008984">
    <property type="entry name" value="SMAD_FHA_dom_sf"/>
</dbReference>
<evidence type="ECO:0000313" key="9">
    <source>
        <dbReference type="Proteomes" id="UP001596455"/>
    </source>
</evidence>
<dbReference type="SUPFAM" id="SSF52540">
    <property type="entry name" value="P-loop containing nucleoside triphosphate hydrolases"/>
    <property type="match status" value="3"/>
</dbReference>
<dbReference type="SUPFAM" id="SSF49879">
    <property type="entry name" value="SMAD/FHA domain"/>
    <property type="match status" value="1"/>
</dbReference>
<dbReference type="PROSITE" id="PS50901">
    <property type="entry name" value="FTSK"/>
    <property type="match status" value="1"/>
</dbReference>